<proteinExistence type="predicted"/>
<name>A0A3G6IW14_9CORY</name>
<keyword evidence="2" id="KW-1185">Reference proteome</keyword>
<organism evidence="1 2">
    <name type="scientific">Corynebacterium pseudopelargi</name>
    <dbReference type="NCBI Taxonomy" id="2080757"/>
    <lineage>
        <taxon>Bacteria</taxon>
        <taxon>Bacillati</taxon>
        <taxon>Actinomycetota</taxon>
        <taxon>Actinomycetes</taxon>
        <taxon>Mycobacteriales</taxon>
        <taxon>Corynebacteriaceae</taxon>
        <taxon>Corynebacterium</taxon>
    </lineage>
</organism>
<reference evidence="1 2" key="1">
    <citation type="submission" date="2018-11" db="EMBL/GenBank/DDBJ databases">
        <authorList>
            <person name="Kleinhagauer T."/>
            <person name="Glaeser S.P."/>
            <person name="Spergser J."/>
            <person name="Ruckert C."/>
            <person name="Kaempfer P."/>
            <person name="Busse H.-J."/>
        </authorList>
    </citation>
    <scope>NUCLEOTIDE SEQUENCE [LARGE SCALE GENOMIC DNA]</scope>
    <source>
        <strain evidence="1 2">812CH</strain>
    </source>
</reference>
<sequence length="305" mass="33530">MFECIFSPSHLNRGSLGTLITMNRTQVLQAMALGWRPIDIHHVQGQWPPRINNIPEGIAPAIAVAWAFHKHNGQMETISTPLVDAPLLAPATPLHPKRTSRLLKLLHHCHHSSTAFEAASYAAMCQKLARLWNIAPEALAILHRLKQPPPSIQAQRVLLDGPWGHFDGHMLRHLGARAGVFVTQLHPGGIWSLLGQACALQSVMQQFSFLRHHRWPGAHSLDPAQANSFCAGLCATPPTPAHTSGIQGLPARSPTSAVAAEVLIKMQLLDHHDPPGQILPAWRTLGARWRRMIQTTPPMLVELQA</sequence>
<protein>
    <submittedName>
        <fullName evidence="1">Uncharacterized protein</fullName>
    </submittedName>
</protein>
<accession>A0A3G6IW14</accession>
<evidence type="ECO:0000313" key="2">
    <source>
        <dbReference type="Proteomes" id="UP000271426"/>
    </source>
</evidence>
<evidence type="ECO:0000313" key="1">
    <source>
        <dbReference type="EMBL" id="AZA08858.1"/>
    </source>
</evidence>
<dbReference type="EMBL" id="CP033898">
    <property type="protein sequence ID" value="AZA08858.1"/>
    <property type="molecule type" value="Genomic_DNA"/>
</dbReference>
<dbReference type="Proteomes" id="UP000271426">
    <property type="component" value="Chromosome"/>
</dbReference>
<dbReference type="KEGG" id="cpso:CPPEL_03650"/>
<dbReference type="AlphaFoldDB" id="A0A3G6IW14"/>
<gene>
    <name evidence="1" type="ORF">CPPEL_03650</name>
</gene>